<evidence type="ECO:0000256" key="1">
    <source>
        <dbReference type="ARBA" id="ARBA00001947"/>
    </source>
</evidence>
<keyword evidence="4" id="KW-0378">Hydrolase</keyword>
<accession>A0ABU2YM61</accession>
<evidence type="ECO:0000256" key="4">
    <source>
        <dbReference type="ARBA" id="ARBA00022801"/>
    </source>
</evidence>
<comment type="caution">
    <text evidence="7">The sequence shown here is derived from an EMBL/GenBank/DDBJ whole genome shotgun (WGS) entry which is preliminary data.</text>
</comment>
<evidence type="ECO:0000259" key="6">
    <source>
        <dbReference type="Pfam" id="PF00962"/>
    </source>
</evidence>
<dbReference type="InterPro" id="IPR001365">
    <property type="entry name" value="A_deaminase_dom"/>
</dbReference>
<dbReference type="SUPFAM" id="SSF51556">
    <property type="entry name" value="Metallo-dependent hydrolases"/>
    <property type="match status" value="1"/>
</dbReference>
<sequence length="304" mass="34482">MNTSLTSIKDIYNTPKADVHSHLHLSGTRVLLKKYYPDADLVFPKSYDGLPGMIDFIYGHLNTIMQKGKDVECFMEMAIIAAIEDNITLLEASVDVGLARFFDNSIDHVIGIVAKLKAKYDSRIDFKPDIGVNKDLDLEKIYSDGVKCIKSGVFSNIDFYGKEDKQDLKPFVKFYNMARDYNLKTKVHIGEFSDCNTIENTINQLQPNEIQHGIRAVDSKKVMDLILKHNIRLNICPESNVALGAVNSLKEHPIKQLFNYGINVTVSTDDLLLFNTTVSKQFEDLYNEDVFNLDEINTIRLNGF</sequence>
<proteinExistence type="inferred from homology"/>
<evidence type="ECO:0000313" key="7">
    <source>
        <dbReference type="EMBL" id="MDT0558355.1"/>
    </source>
</evidence>
<evidence type="ECO:0000256" key="5">
    <source>
        <dbReference type="ARBA" id="ARBA00022833"/>
    </source>
</evidence>
<dbReference type="InterPro" id="IPR032466">
    <property type="entry name" value="Metal_Hydrolase"/>
</dbReference>
<dbReference type="PANTHER" id="PTHR43114:SF6">
    <property type="entry name" value="ADENINE DEAMINASE"/>
    <property type="match status" value="1"/>
</dbReference>
<comment type="similarity">
    <text evidence="2">Belongs to the metallo-dependent hydrolases superfamily. Adenosine and AMP deaminases family.</text>
</comment>
<dbReference type="PANTHER" id="PTHR43114">
    <property type="entry name" value="ADENINE DEAMINASE"/>
    <property type="match status" value="1"/>
</dbReference>
<keyword evidence="8" id="KW-1185">Reference proteome</keyword>
<feature type="domain" description="Adenosine deaminase" evidence="6">
    <location>
        <begin position="153"/>
        <end position="303"/>
    </location>
</feature>
<dbReference type="RefSeq" id="WP_311427129.1">
    <property type="nucleotide sequence ID" value="NZ_JAVRIA010000003.1"/>
</dbReference>
<evidence type="ECO:0000256" key="2">
    <source>
        <dbReference type="ARBA" id="ARBA00006676"/>
    </source>
</evidence>
<keyword evidence="5" id="KW-0862">Zinc</keyword>
<keyword evidence="3" id="KW-0479">Metal-binding</keyword>
<comment type="cofactor">
    <cofactor evidence="1">
        <name>Zn(2+)</name>
        <dbReference type="ChEBI" id="CHEBI:29105"/>
    </cofactor>
</comment>
<reference evidence="7 8" key="1">
    <citation type="submission" date="2023-09" db="EMBL/GenBank/DDBJ databases">
        <authorList>
            <person name="Rey-Velasco X."/>
        </authorList>
    </citation>
    <scope>NUCLEOTIDE SEQUENCE [LARGE SCALE GENOMIC DNA]</scope>
    <source>
        <strain evidence="7 8">W332</strain>
    </source>
</reference>
<evidence type="ECO:0000256" key="3">
    <source>
        <dbReference type="ARBA" id="ARBA00022723"/>
    </source>
</evidence>
<protein>
    <recommendedName>
        <fullName evidence="6">Adenosine deaminase domain-containing protein</fullName>
    </recommendedName>
</protein>
<dbReference type="Pfam" id="PF00962">
    <property type="entry name" value="A_deaminase"/>
    <property type="match status" value="1"/>
</dbReference>
<dbReference type="Proteomes" id="UP001259492">
    <property type="component" value="Unassembled WGS sequence"/>
</dbReference>
<name>A0ABU2YM61_9FLAO</name>
<gene>
    <name evidence="7" type="ORF">RM697_06845</name>
</gene>
<evidence type="ECO:0000313" key="8">
    <source>
        <dbReference type="Proteomes" id="UP001259492"/>
    </source>
</evidence>
<organism evidence="7 8">
    <name type="scientific">Microcosmobacter mediterraneus</name>
    <dbReference type="NCBI Taxonomy" id="3075607"/>
    <lineage>
        <taxon>Bacteria</taxon>
        <taxon>Pseudomonadati</taxon>
        <taxon>Bacteroidota</taxon>
        <taxon>Flavobacteriia</taxon>
        <taxon>Flavobacteriales</taxon>
        <taxon>Flavobacteriaceae</taxon>
        <taxon>Microcosmobacter</taxon>
    </lineage>
</organism>
<dbReference type="InterPro" id="IPR006330">
    <property type="entry name" value="Ado/ade_deaminase"/>
</dbReference>
<dbReference type="Gene3D" id="3.20.20.140">
    <property type="entry name" value="Metal-dependent hydrolases"/>
    <property type="match status" value="1"/>
</dbReference>
<dbReference type="EMBL" id="JAVRIA010000003">
    <property type="protein sequence ID" value="MDT0558355.1"/>
    <property type="molecule type" value="Genomic_DNA"/>
</dbReference>